<protein>
    <submittedName>
        <fullName evidence="2">Uncharacterized protein</fullName>
    </submittedName>
</protein>
<dbReference type="RefSeq" id="WP_151759037.1">
    <property type="nucleotide sequence ID" value="NZ_BKZW01000003.1"/>
</dbReference>
<evidence type="ECO:0000313" key="3">
    <source>
        <dbReference type="Proteomes" id="UP000326912"/>
    </source>
</evidence>
<gene>
    <name evidence="2" type="ORF">KDW_55650</name>
</gene>
<sequence length="69" mass="7962">MESHSSEQQRSKPYEIKLGGRSRSQDWEKDRALMKALAEAGVTWWVEYVPAGDLETMREGVQRGPLRIE</sequence>
<proteinExistence type="predicted"/>
<evidence type="ECO:0000313" key="2">
    <source>
        <dbReference type="EMBL" id="GER91403.1"/>
    </source>
</evidence>
<reference evidence="2 3" key="1">
    <citation type="submission" date="2019-10" db="EMBL/GenBank/DDBJ databases">
        <title>Dictyobacter vulcani sp. nov., within the class Ktedonobacteria, isolated from soil of volcanic Mt. Zao.</title>
        <authorList>
            <person name="Zheng Y."/>
            <person name="Wang C.M."/>
            <person name="Sakai Y."/>
            <person name="Abe K."/>
            <person name="Yokota A."/>
            <person name="Yabe S."/>
        </authorList>
    </citation>
    <scope>NUCLEOTIDE SEQUENCE [LARGE SCALE GENOMIC DNA]</scope>
    <source>
        <strain evidence="2 3">W12</strain>
    </source>
</reference>
<evidence type="ECO:0000256" key="1">
    <source>
        <dbReference type="SAM" id="MobiDB-lite"/>
    </source>
</evidence>
<dbReference type="EMBL" id="BKZW01000003">
    <property type="protein sequence ID" value="GER91403.1"/>
    <property type="molecule type" value="Genomic_DNA"/>
</dbReference>
<comment type="caution">
    <text evidence="2">The sequence shown here is derived from an EMBL/GenBank/DDBJ whole genome shotgun (WGS) entry which is preliminary data.</text>
</comment>
<name>A0A5J4KUY3_9CHLR</name>
<keyword evidence="3" id="KW-1185">Reference proteome</keyword>
<accession>A0A5J4KUY3</accession>
<dbReference type="AlphaFoldDB" id="A0A5J4KUY3"/>
<organism evidence="2 3">
    <name type="scientific">Dictyobacter vulcani</name>
    <dbReference type="NCBI Taxonomy" id="2607529"/>
    <lineage>
        <taxon>Bacteria</taxon>
        <taxon>Bacillati</taxon>
        <taxon>Chloroflexota</taxon>
        <taxon>Ktedonobacteria</taxon>
        <taxon>Ktedonobacterales</taxon>
        <taxon>Dictyobacteraceae</taxon>
        <taxon>Dictyobacter</taxon>
    </lineage>
</organism>
<feature type="compositionally biased region" description="Basic and acidic residues" evidence="1">
    <location>
        <begin position="1"/>
        <end position="15"/>
    </location>
</feature>
<dbReference type="Proteomes" id="UP000326912">
    <property type="component" value="Unassembled WGS sequence"/>
</dbReference>
<feature type="region of interest" description="Disordered" evidence="1">
    <location>
        <begin position="1"/>
        <end position="21"/>
    </location>
</feature>